<gene>
    <name evidence="1" type="ORF">MJO28_014027</name>
</gene>
<name>A0ACC0DXB0_9BASI</name>
<sequence length="439" mass="49958">MASLISRLDRLREHQQLLADTDEEAQQEENAMLQAFFDDSDDENPSERQPVLNRIPNKNRNALEGHRQLMSDYLVEDAVYSNKDFERRFRVTKGVFFRLCNDLQTKNSTGYFIQKPDCTGKIGLSAPQKITSALRQLGYGVSSDATDEYVRIGDTTARQSLKNFAESVVAIYSSEYLRQPTEADLKEIFDENAARGFPGCLGSLDCMHVGWKNCPTAWAGQFTGKEKEPTIVLEAVATKDRWIWHSFFGTPGTNNDINILDQSPLFDRVLNGTSSMVQFELNGTQFNSGYYLCDGIYPSWATFVKSIPNASDMATKHFNTVQEAVRKDIERAFGGLQSKWHILTRPIRFWYQGYIKSIVLCCIILHNMMVEEGVSDFVRDSPSTQALPSFSIIPATLTNTFDDRRRVANQIRSERVHRELTVALIKYQWEQKGITNSTE</sequence>
<evidence type="ECO:0000313" key="1">
    <source>
        <dbReference type="EMBL" id="KAI7940375.1"/>
    </source>
</evidence>
<comment type="caution">
    <text evidence="1">The sequence shown here is derived from an EMBL/GenBank/DDBJ whole genome shotgun (WGS) entry which is preliminary data.</text>
</comment>
<reference evidence="1 2" key="3">
    <citation type="journal article" date="2022" name="Microbiol. Spectr.">
        <title>Folding features and dynamics of 3D genome architecture in plant fungal pathogens.</title>
        <authorList>
            <person name="Xia C."/>
        </authorList>
    </citation>
    <scope>NUCLEOTIDE SEQUENCE [LARGE SCALE GENOMIC DNA]</scope>
    <source>
        <strain evidence="1 2">93-210</strain>
    </source>
</reference>
<accession>A0ACC0DXB0</accession>
<dbReference type="Proteomes" id="UP001060170">
    <property type="component" value="Chromosome 14"/>
</dbReference>
<organism evidence="1 2">
    <name type="scientific">Puccinia striiformis f. sp. tritici</name>
    <dbReference type="NCBI Taxonomy" id="168172"/>
    <lineage>
        <taxon>Eukaryota</taxon>
        <taxon>Fungi</taxon>
        <taxon>Dikarya</taxon>
        <taxon>Basidiomycota</taxon>
        <taxon>Pucciniomycotina</taxon>
        <taxon>Pucciniomycetes</taxon>
        <taxon>Pucciniales</taxon>
        <taxon>Pucciniaceae</taxon>
        <taxon>Puccinia</taxon>
    </lineage>
</organism>
<proteinExistence type="predicted"/>
<keyword evidence="2" id="KW-1185">Reference proteome</keyword>
<evidence type="ECO:0000313" key="2">
    <source>
        <dbReference type="Proteomes" id="UP001060170"/>
    </source>
</evidence>
<reference evidence="2" key="1">
    <citation type="journal article" date="2018" name="BMC Genomics">
        <title>Genomic insights into host adaptation between the wheat stripe rust pathogen (Puccinia striiformis f. sp. tritici) and the barley stripe rust pathogen (Puccinia striiformis f. sp. hordei).</title>
        <authorList>
            <person name="Xia C."/>
            <person name="Wang M."/>
            <person name="Yin C."/>
            <person name="Cornejo O.E."/>
            <person name="Hulbert S.H."/>
            <person name="Chen X."/>
        </authorList>
    </citation>
    <scope>NUCLEOTIDE SEQUENCE [LARGE SCALE GENOMIC DNA]</scope>
    <source>
        <strain evidence="2">93-210</strain>
    </source>
</reference>
<dbReference type="EMBL" id="CM045878">
    <property type="protein sequence ID" value="KAI7940375.1"/>
    <property type="molecule type" value="Genomic_DNA"/>
</dbReference>
<protein>
    <submittedName>
        <fullName evidence="1">Uncharacterized protein</fullName>
    </submittedName>
</protein>
<reference evidence="2" key="2">
    <citation type="journal article" date="2018" name="Mol. Plant Microbe Interact.">
        <title>Genome sequence resources for the wheat stripe rust pathogen (Puccinia striiformis f. sp. tritici) and the barley stripe rust pathogen (Puccinia striiformis f. sp. hordei).</title>
        <authorList>
            <person name="Xia C."/>
            <person name="Wang M."/>
            <person name="Yin C."/>
            <person name="Cornejo O.E."/>
            <person name="Hulbert S.H."/>
            <person name="Chen X."/>
        </authorList>
    </citation>
    <scope>NUCLEOTIDE SEQUENCE [LARGE SCALE GENOMIC DNA]</scope>
    <source>
        <strain evidence="2">93-210</strain>
    </source>
</reference>